<dbReference type="PROSITE" id="PS00041">
    <property type="entry name" value="HTH_ARAC_FAMILY_1"/>
    <property type="match status" value="1"/>
</dbReference>
<reference evidence="5" key="2">
    <citation type="submission" date="2021-04" db="EMBL/GenBank/DDBJ databases">
        <authorList>
            <person name="Gilroy R."/>
        </authorList>
    </citation>
    <scope>NUCLEOTIDE SEQUENCE</scope>
    <source>
        <strain evidence="5">ChiSjej1B19-5720</strain>
    </source>
</reference>
<gene>
    <name evidence="5" type="ORF">IAA06_00785</name>
</gene>
<dbReference type="PROSITE" id="PS01124">
    <property type="entry name" value="HTH_ARAC_FAMILY_2"/>
    <property type="match status" value="1"/>
</dbReference>
<sequence>MSIRKYQFENLPKNHLAGKLIYVSSSQYEGDWKSIPHSHYFVELFFVKSGSGQFIIEDQTIPIGKNNLIVINPNVEHTEISLSSPSMEYIALGVEDFQFSFNHKADYLVLNCKTGEKNLGSYFFSILNEAEQKAPGYQLACQSILELLTVQLSRQTDSAFEIAPIRNTNRECSRIKRYIDSNYQDDITLDSLAKMAHLNKYYFVHAFTKFYGQSPMNYLTMRRIQTSQDLLTSTDYSISEIAQLSGFSSPSYFSQCFRKSCGMTAAAYRKQKRSDALKNTDK</sequence>
<name>A0A9D2LRE0_9FIRM</name>
<evidence type="ECO:0000259" key="4">
    <source>
        <dbReference type="PROSITE" id="PS01124"/>
    </source>
</evidence>
<keyword evidence="1" id="KW-0805">Transcription regulation</keyword>
<evidence type="ECO:0000256" key="3">
    <source>
        <dbReference type="ARBA" id="ARBA00023163"/>
    </source>
</evidence>
<dbReference type="Pfam" id="PF02311">
    <property type="entry name" value="AraC_binding"/>
    <property type="match status" value="1"/>
</dbReference>
<evidence type="ECO:0000313" key="6">
    <source>
        <dbReference type="Proteomes" id="UP000823842"/>
    </source>
</evidence>
<dbReference type="GO" id="GO:0003700">
    <property type="term" value="F:DNA-binding transcription factor activity"/>
    <property type="evidence" value="ECO:0007669"/>
    <property type="project" value="InterPro"/>
</dbReference>
<dbReference type="Proteomes" id="UP000823842">
    <property type="component" value="Unassembled WGS sequence"/>
</dbReference>
<dbReference type="Pfam" id="PF12833">
    <property type="entry name" value="HTH_18"/>
    <property type="match status" value="1"/>
</dbReference>
<dbReference type="Gene3D" id="2.60.120.10">
    <property type="entry name" value="Jelly Rolls"/>
    <property type="match status" value="1"/>
</dbReference>
<dbReference type="AlphaFoldDB" id="A0A9D2LRE0"/>
<protein>
    <submittedName>
        <fullName evidence="5">AraC family transcriptional regulator</fullName>
    </submittedName>
</protein>
<dbReference type="PRINTS" id="PR00032">
    <property type="entry name" value="HTHARAC"/>
</dbReference>
<dbReference type="InterPro" id="IPR018060">
    <property type="entry name" value="HTH_AraC"/>
</dbReference>
<dbReference type="EMBL" id="DWYZ01000020">
    <property type="protein sequence ID" value="HJB27318.1"/>
    <property type="molecule type" value="Genomic_DNA"/>
</dbReference>
<dbReference type="GO" id="GO:0043565">
    <property type="term" value="F:sequence-specific DNA binding"/>
    <property type="evidence" value="ECO:0007669"/>
    <property type="project" value="InterPro"/>
</dbReference>
<dbReference type="SUPFAM" id="SSF46689">
    <property type="entry name" value="Homeodomain-like"/>
    <property type="match status" value="2"/>
</dbReference>
<dbReference type="InterPro" id="IPR014710">
    <property type="entry name" value="RmlC-like_jellyroll"/>
</dbReference>
<comment type="caution">
    <text evidence="5">The sequence shown here is derived from an EMBL/GenBank/DDBJ whole genome shotgun (WGS) entry which is preliminary data.</text>
</comment>
<evidence type="ECO:0000313" key="5">
    <source>
        <dbReference type="EMBL" id="HJB27318.1"/>
    </source>
</evidence>
<dbReference type="Gene3D" id="1.10.10.60">
    <property type="entry name" value="Homeodomain-like"/>
    <property type="match status" value="2"/>
</dbReference>
<feature type="domain" description="HTH araC/xylS-type" evidence="4">
    <location>
        <begin position="173"/>
        <end position="271"/>
    </location>
</feature>
<evidence type="ECO:0000256" key="1">
    <source>
        <dbReference type="ARBA" id="ARBA00023015"/>
    </source>
</evidence>
<dbReference type="SMART" id="SM00342">
    <property type="entry name" value="HTH_ARAC"/>
    <property type="match status" value="1"/>
</dbReference>
<organism evidence="5 6">
    <name type="scientific">Candidatus Blautia faecavium</name>
    <dbReference type="NCBI Taxonomy" id="2838487"/>
    <lineage>
        <taxon>Bacteria</taxon>
        <taxon>Bacillati</taxon>
        <taxon>Bacillota</taxon>
        <taxon>Clostridia</taxon>
        <taxon>Lachnospirales</taxon>
        <taxon>Lachnospiraceae</taxon>
        <taxon>Blautia</taxon>
    </lineage>
</organism>
<dbReference type="InterPro" id="IPR003313">
    <property type="entry name" value="AraC-bd"/>
</dbReference>
<accession>A0A9D2LRE0</accession>
<dbReference type="InterPro" id="IPR037923">
    <property type="entry name" value="HTH-like"/>
</dbReference>
<evidence type="ECO:0000256" key="2">
    <source>
        <dbReference type="ARBA" id="ARBA00023125"/>
    </source>
</evidence>
<keyword evidence="3" id="KW-0804">Transcription</keyword>
<keyword evidence="2" id="KW-0238">DNA-binding</keyword>
<proteinExistence type="predicted"/>
<dbReference type="SUPFAM" id="SSF51215">
    <property type="entry name" value="Regulatory protein AraC"/>
    <property type="match status" value="1"/>
</dbReference>
<dbReference type="InterPro" id="IPR018062">
    <property type="entry name" value="HTH_AraC-typ_CS"/>
</dbReference>
<dbReference type="PANTHER" id="PTHR43280">
    <property type="entry name" value="ARAC-FAMILY TRANSCRIPTIONAL REGULATOR"/>
    <property type="match status" value="1"/>
</dbReference>
<reference evidence="5" key="1">
    <citation type="journal article" date="2021" name="PeerJ">
        <title>Extensive microbial diversity within the chicken gut microbiome revealed by metagenomics and culture.</title>
        <authorList>
            <person name="Gilroy R."/>
            <person name="Ravi A."/>
            <person name="Getino M."/>
            <person name="Pursley I."/>
            <person name="Horton D.L."/>
            <person name="Alikhan N.F."/>
            <person name="Baker D."/>
            <person name="Gharbi K."/>
            <person name="Hall N."/>
            <person name="Watson M."/>
            <person name="Adriaenssens E.M."/>
            <person name="Foster-Nyarko E."/>
            <person name="Jarju S."/>
            <person name="Secka A."/>
            <person name="Antonio M."/>
            <person name="Oren A."/>
            <person name="Chaudhuri R.R."/>
            <person name="La Ragione R."/>
            <person name="Hildebrand F."/>
            <person name="Pallen M.J."/>
        </authorList>
    </citation>
    <scope>NUCLEOTIDE SEQUENCE</scope>
    <source>
        <strain evidence="5">ChiSjej1B19-5720</strain>
    </source>
</reference>
<dbReference type="InterPro" id="IPR009057">
    <property type="entry name" value="Homeodomain-like_sf"/>
</dbReference>
<dbReference type="PANTHER" id="PTHR43280:SF2">
    <property type="entry name" value="HTH-TYPE TRANSCRIPTIONAL REGULATOR EXSA"/>
    <property type="match status" value="1"/>
</dbReference>
<dbReference type="InterPro" id="IPR020449">
    <property type="entry name" value="Tscrpt_reg_AraC-type_HTH"/>
</dbReference>